<protein>
    <submittedName>
        <fullName evidence="1">Uncharacterized protein</fullName>
    </submittedName>
</protein>
<dbReference type="InterPro" id="IPR032675">
    <property type="entry name" value="LRR_dom_sf"/>
</dbReference>
<name>A0A177TVZ4_9BASI</name>
<reference evidence="1" key="1">
    <citation type="submission" date="2016-04" db="EMBL/GenBank/DDBJ databases">
        <authorList>
            <person name="Nguyen H.D."/>
            <person name="Samba Siva P."/>
            <person name="Cullis J."/>
            <person name="Levesque C.A."/>
            <person name="Hambleton S."/>
        </authorList>
    </citation>
    <scope>NUCLEOTIDE SEQUENCE</scope>
    <source>
        <strain evidence="1">DAOMC 236416</strain>
    </source>
</reference>
<evidence type="ECO:0000313" key="2">
    <source>
        <dbReference type="Proteomes" id="UP000077521"/>
    </source>
</evidence>
<reference evidence="1" key="2">
    <citation type="journal article" date="2019" name="IMA Fungus">
        <title>Genome sequencing and comparison of five Tilletia species to identify candidate genes for the detection of regulated species infecting wheat.</title>
        <authorList>
            <person name="Nguyen H.D.T."/>
            <person name="Sultana T."/>
            <person name="Kesanakurti P."/>
            <person name="Hambleton S."/>
        </authorList>
    </citation>
    <scope>NUCLEOTIDE SEQUENCE</scope>
    <source>
        <strain evidence="1">DAOMC 236416</strain>
    </source>
</reference>
<dbReference type="EMBL" id="LWDF02000079">
    <property type="protein sequence ID" value="KAE8258206.1"/>
    <property type="molecule type" value="Genomic_DNA"/>
</dbReference>
<comment type="caution">
    <text evidence="1">The sequence shown here is derived from an EMBL/GenBank/DDBJ whole genome shotgun (WGS) entry which is preliminary data.</text>
</comment>
<keyword evidence="2" id="KW-1185">Reference proteome</keyword>
<dbReference type="Proteomes" id="UP000077521">
    <property type="component" value="Unassembled WGS sequence"/>
</dbReference>
<evidence type="ECO:0000313" key="1">
    <source>
        <dbReference type="EMBL" id="KAE8258206.1"/>
    </source>
</evidence>
<proteinExistence type="predicted"/>
<dbReference type="Gene3D" id="3.80.10.10">
    <property type="entry name" value="Ribonuclease Inhibitor"/>
    <property type="match status" value="1"/>
</dbReference>
<sequence length="623" mass="71322">MSGTRIDPVPTRITASWRVMHIPELFAMIATHLEREMVDLVALSTVSTHIRLLTLPHMVRYLDVRVTRADKICRFFEVNPTLIDHVDFLRIRQDDAYTKLRHRPRCEPTQHPVFKSPIQGKWNDVGKLLLLIEKRRKTPLPRIDLSMVATDSPYVNSNFRKLPKLRSRVCALRIMVDLDLSKYAALGDEHFKWMGMIGTYGPAWDAFPLVIEALSSSSLVHFEFDNSTFLNFDDGTCRVMPPSPQVWSSIIKHLARHVRELSIAFCLRDPFETGYQDIMGSDWPLLRKARIHYTNSDEGAEHPFINRFLASHAMNLESLSLDLTRNGPLNFGITFPSLRTLSLPRDMSYFSGAARASIRSDFGDRHCFLIRDWSLVGTKLPEARSFIEHASRQSMLSQIRVLRASKEVAEHYVRSGATPAHLQLDAMKELDSLQLWRWLNAKALRKAAEAITCLDIELSAESLRDLNVQLGHVFSSAHFPNLQELVLCSTLKVFDVKHTAPEFAAEELRQTLTALRSARRLRALRIEHTGAVYFRPGQDLSAVVSKCPQALEYVSWHVPSRNVTQYYRVVRKRGKAERLQRLPPSFRVKIRAYDGVWDQESDLRRAAVLFDHSGGGRPELRLS</sequence>
<dbReference type="AlphaFoldDB" id="A0A177TVZ4"/>
<gene>
    <name evidence="1" type="ORF">A4X13_0g1846</name>
</gene>
<accession>A0A177TVZ4</accession>
<organism evidence="1 2">
    <name type="scientific">Tilletia indica</name>
    <dbReference type="NCBI Taxonomy" id="43049"/>
    <lineage>
        <taxon>Eukaryota</taxon>
        <taxon>Fungi</taxon>
        <taxon>Dikarya</taxon>
        <taxon>Basidiomycota</taxon>
        <taxon>Ustilaginomycotina</taxon>
        <taxon>Exobasidiomycetes</taxon>
        <taxon>Tilletiales</taxon>
        <taxon>Tilletiaceae</taxon>
        <taxon>Tilletia</taxon>
    </lineage>
</organism>